<dbReference type="InterPro" id="IPR013328">
    <property type="entry name" value="6PGD_dom2"/>
</dbReference>
<protein>
    <submittedName>
        <fullName evidence="1">6-phosphogluconate dehydrogenase (Decarboxylating)</fullName>
    </submittedName>
</protein>
<dbReference type="Gene3D" id="1.10.1040.10">
    <property type="entry name" value="N-(1-d-carboxylethyl)-l-norvaline Dehydrogenase, domain 2"/>
    <property type="match status" value="1"/>
</dbReference>
<reference evidence="1 2" key="1">
    <citation type="submission" date="2021-04" db="EMBL/GenBank/DDBJ databases">
        <title>The complete genome sequence of Neokomagataea sp. TBRC 2177.</title>
        <authorList>
            <person name="Charoenyingcharoen P."/>
            <person name="Yukphan P."/>
        </authorList>
    </citation>
    <scope>NUCLEOTIDE SEQUENCE [LARGE SCALE GENOMIC DNA]</scope>
    <source>
        <strain evidence="1 2">TBRC 2177</strain>
    </source>
</reference>
<accession>A0ABS5EAB5</accession>
<feature type="non-terminal residue" evidence="1">
    <location>
        <position position="73"/>
    </location>
</feature>
<comment type="caution">
    <text evidence="1">The sequence shown here is derived from an EMBL/GenBank/DDBJ whole genome shotgun (WGS) entry which is preliminary data.</text>
</comment>
<dbReference type="SUPFAM" id="SSF48179">
    <property type="entry name" value="6-phosphogluconate dehydrogenase C-terminal domain-like"/>
    <property type="match status" value="1"/>
</dbReference>
<dbReference type="InterPro" id="IPR008927">
    <property type="entry name" value="6-PGluconate_DH-like_C_sf"/>
</dbReference>
<feature type="non-terminal residue" evidence="1">
    <location>
        <position position="1"/>
    </location>
</feature>
<evidence type="ECO:0000313" key="1">
    <source>
        <dbReference type="EMBL" id="MBR0560852.1"/>
    </source>
</evidence>
<organism evidence="1 2">
    <name type="scientific">Neokomagataea anthophila</name>
    <dbReference type="NCBI Taxonomy" id="2826925"/>
    <lineage>
        <taxon>Bacteria</taxon>
        <taxon>Pseudomonadati</taxon>
        <taxon>Pseudomonadota</taxon>
        <taxon>Alphaproteobacteria</taxon>
        <taxon>Acetobacterales</taxon>
        <taxon>Acetobacteraceae</taxon>
        <taxon>Neokomagataea</taxon>
    </lineage>
</organism>
<dbReference type="EMBL" id="JAGRQH010000208">
    <property type="protein sequence ID" value="MBR0560852.1"/>
    <property type="molecule type" value="Genomic_DNA"/>
</dbReference>
<keyword evidence="2" id="KW-1185">Reference proteome</keyword>
<gene>
    <name evidence="1" type="ORF">KB213_12480</name>
</gene>
<name>A0ABS5EAB5_9PROT</name>
<dbReference type="Proteomes" id="UP000677812">
    <property type="component" value="Unassembled WGS sequence"/>
</dbReference>
<evidence type="ECO:0000313" key="2">
    <source>
        <dbReference type="Proteomes" id="UP000677812"/>
    </source>
</evidence>
<proteinExistence type="predicted"/>
<sequence>WLLDLTAEALAKSGDLSEFSGEVSDSGEGRWSIEAAIEEDVTVPVMTASLFTRFRSRIGNNLAEKIISSQRIG</sequence>